<evidence type="ECO:0000313" key="4">
    <source>
        <dbReference type="Proteomes" id="UP001596135"/>
    </source>
</evidence>
<reference evidence="4" key="1">
    <citation type="journal article" date="2019" name="Int. J. Syst. Evol. Microbiol.">
        <title>The Global Catalogue of Microorganisms (GCM) 10K type strain sequencing project: providing services to taxonomists for standard genome sequencing and annotation.</title>
        <authorList>
            <consortium name="The Broad Institute Genomics Platform"/>
            <consortium name="The Broad Institute Genome Sequencing Center for Infectious Disease"/>
            <person name="Wu L."/>
            <person name="Ma J."/>
        </authorList>
    </citation>
    <scope>NUCLEOTIDE SEQUENCE [LARGE SCALE GENOMIC DNA]</scope>
    <source>
        <strain evidence="4">CCUG 54522</strain>
    </source>
</reference>
<organism evidence="3 4">
    <name type="scientific">Nocardioides hankookensis</name>
    <dbReference type="NCBI Taxonomy" id="443157"/>
    <lineage>
        <taxon>Bacteria</taxon>
        <taxon>Bacillati</taxon>
        <taxon>Actinomycetota</taxon>
        <taxon>Actinomycetes</taxon>
        <taxon>Propionibacteriales</taxon>
        <taxon>Nocardioidaceae</taxon>
        <taxon>Nocardioides</taxon>
    </lineage>
</organism>
<feature type="region of interest" description="Disordered" evidence="1">
    <location>
        <begin position="308"/>
        <end position="331"/>
    </location>
</feature>
<evidence type="ECO:0000313" key="3">
    <source>
        <dbReference type="EMBL" id="MFC6042368.1"/>
    </source>
</evidence>
<proteinExistence type="predicted"/>
<dbReference type="RefSeq" id="WP_379150948.1">
    <property type="nucleotide sequence ID" value="NZ_JBHSRJ010000002.1"/>
</dbReference>
<gene>
    <name evidence="3" type="ORF">ACFPYL_04765</name>
</gene>
<dbReference type="Proteomes" id="UP001596135">
    <property type="component" value="Unassembled WGS sequence"/>
</dbReference>
<feature type="transmembrane region" description="Helical" evidence="2">
    <location>
        <begin position="59"/>
        <end position="85"/>
    </location>
</feature>
<keyword evidence="2" id="KW-1133">Transmembrane helix</keyword>
<keyword evidence="2" id="KW-0472">Membrane</keyword>
<evidence type="ECO:0000256" key="1">
    <source>
        <dbReference type="SAM" id="MobiDB-lite"/>
    </source>
</evidence>
<name>A0ABW1LG13_9ACTN</name>
<evidence type="ECO:0000256" key="2">
    <source>
        <dbReference type="SAM" id="Phobius"/>
    </source>
</evidence>
<sequence>MATVLLGLARILTFKYELLYGEANERNANVVLAAAILITGVALASAYRRQDAPNENSSNYGSSVLLVGGALAAAVAAVGVVQLVLPATPYVAAAPACPGVPVVGARFLAQTQVGGVNARSGPGTDFPQVNRFPGSCTLGFDGYCIGMPIADKKTDSLDTRWLLVHDRDYLISSAKLLDQAALSDLGSKPHSRCEDLGGTAQPGTPDFTATITSTVAAALTVESANATLIGYAVRVFAPIDGYEYSAISVNSRSDGFDGEWAASSAAAVLPNGTGRAELAAASCLAVDDPSGDPAVYLASFERGKLVELAPTPPESEDDGRRLATAACSGPP</sequence>
<protein>
    <submittedName>
        <fullName evidence="3">Uncharacterized protein</fullName>
    </submittedName>
</protein>
<accession>A0ABW1LG13</accession>
<keyword evidence="2" id="KW-0812">Transmembrane</keyword>
<dbReference type="EMBL" id="JBHSRJ010000002">
    <property type="protein sequence ID" value="MFC6042368.1"/>
    <property type="molecule type" value="Genomic_DNA"/>
</dbReference>
<feature type="transmembrane region" description="Helical" evidence="2">
    <location>
        <begin position="29"/>
        <end position="47"/>
    </location>
</feature>
<comment type="caution">
    <text evidence="3">The sequence shown here is derived from an EMBL/GenBank/DDBJ whole genome shotgun (WGS) entry which is preliminary data.</text>
</comment>
<keyword evidence="4" id="KW-1185">Reference proteome</keyword>